<dbReference type="RefSeq" id="WP_130969127.1">
    <property type="nucleotide sequence ID" value="NZ_SIXI01000008.1"/>
</dbReference>
<evidence type="ECO:0000256" key="1">
    <source>
        <dbReference type="ARBA" id="ARBA00001933"/>
    </source>
</evidence>
<accession>A0A4Q9GUP3</accession>
<feature type="domain" description="Aminotransferase class I/classII large" evidence="7">
    <location>
        <begin position="32"/>
        <end position="382"/>
    </location>
</feature>
<proteinExistence type="inferred from homology"/>
<name>A0A4Q9GUP3_9BURK</name>
<dbReference type="InterPro" id="IPR015421">
    <property type="entry name" value="PyrdxlP-dep_Trfase_major"/>
</dbReference>
<gene>
    <name evidence="8" type="ORF">EYS42_15585</name>
</gene>
<dbReference type="PANTHER" id="PTHR46383:SF2">
    <property type="entry name" value="AMINOTRANSFERASE"/>
    <property type="match status" value="1"/>
</dbReference>
<evidence type="ECO:0000256" key="2">
    <source>
        <dbReference type="ARBA" id="ARBA00007441"/>
    </source>
</evidence>
<evidence type="ECO:0000313" key="9">
    <source>
        <dbReference type="Proteomes" id="UP000292120"/>
    </source>
</evidence>
<dbReference type="OrthoDB" id="9803354at2"/>
<dbReference type="InterPro" id="IPR004839">
    <property type="entry name" value="Aminotransferase_I/II_large"/>
</dbReference>
<dbReference type="AlphaFoldDB" id="A0A4Q9GUP3"/>
<dbReference type="InterPro" id="IPR050596">
    <property type="entry name" value="AspAT/PAT-like"/>
</dbReference>
<dbReference type="Proteomes" id="UP000292120">
    <property type="component" value="Unassembled WGS sequence"/>
</dbReference>
<protein>
    <recommendedName>
        <fullName evidence="6">Aminotransferase</fullName>
        <ecNumber evidence="6">2.6.1.-</ecNumber>
    </recommendedName>
</protein>
<keyword evidence="3 6" id="KW-0032">Aminotransferase</keyword>
<evidence type="ECO:0000256" key="4">
    <source>
        <dbReference type="ARBA" id="ARBA00022679"/>
    </source>
</evidence>
<dbReference type="InterPro" id="IPR004838">
    <property type="entry name" value="NHTrfase_class1_PyrdxlP-BS"/>
</dbReference>
<comment type="similarity">
    <text evidence="2 6">Belongs to the class-I pyridoxal-phosphate-dependent aminotransferase family.</text>
</comment>
<evidence type="ECO:0000256" key="3">
    <source>
        <dbReference type="ARBA" id="ARBA00022576"/>
    </source>
</evidence>
<dbReference type="Gene3D" id="3.40.640.10">
    <property type="entry name" value="Type I PLP-dependent aspartate aminotransferase-like (Major domain)"/>
    <property type="match status" value="1"/>
</dbReference>
<dbReference type="GO" id="GO:0008483">
    <property type="term" value="F:transaminase activity"/>
    <property type="evidence" value="ECO:0007669"/>
    <property type="project" value="UniProtKB-KW"/>
</dbReference>
<dbReference type="GO" id="GO:0030170">
    <property type="term" value="F:pyridoxal phosphate binding"/>
    <property type="evidence" value="ECO:0007669"/>
    <property type="project" value="InterPro"/>
</dbReference>
<dbReference type="EMBL" id="SIXI01000008">
    <property type="protein sequence ID" value="TBO27857.1"/>
    <property type="molecule type" value="Genomic_DNA"/>
</dbReference>
<reference evidence="8 9" key="1">
    <citation type="submission" date="2019-02" db="EMBL/GenBank/DDBJ databases">
        <title>Aquabacterium sp. strain KMB7.</title>
        <authorList>
            <person name="Chen W.-M."/>
        </authorList>
    </citation>
    <scope>NUCLEOTIDE SEQUENCE [LARGE SCALE GENOMIC DNA]</scope>
    <source>
        <strain evidence="8 9">KMB7</strain>
    </source>
</reference>
<sequence>MPASLRAQQIAPFLAMEFGKRAAALEAQGHRVIKLNLGEPDFGAPPAVRAELARVAQHEALPYTGALGLPALREAIAGFYAHAHGLHIAPERVVVTAGASAALLLVTAALVNPGDEVLVGDPSYPCNRQFLAGFGAEVRLVPTTANSRFQLDLAAVQRHWSARTRGLMIATPSNPTGTSVPPAELTALCQWAEARGAWRIVDEIYLNLSDPQPDGSATPSILATDPGACVINSFSKYFGMTGWRLGWAVVPEALVPAMERLAQNYFICASTPAQMAARACFTPDSLAVCEARKQEFAERRALVLQGLADIGLPVPVRPDGAFYAYIDVSPTGLSAMQFCEQALQQAHVALTPGVDFGPSSGGQHVRLSCAASKQDLAEGLARLGRFVSPLLARHAAGAHHG</sequence>
<dbReference type="InterPro" id="IPR015424">
    <property type="entry name" value="PyrdxlP-dep_Trfase"/>
</dbReference>
<dbReference type="PROSITE" id="PS00105">
    <property type="entry name" value="AA_TRANSFER_CLASS_1"/>
    <property type="match status" value="1"/>
</dbReference>
<evidence type="ECO:0000256" key="5">
    <source>
        <dbReference type="ARBA" id="ARBA00022898"/>
    </source>
</evidence>
<dbReference type="GO" id="GO:0006520">
    <property type="term" value="P:amino acid metabolic process"/>
    <property type="evidence" value="ECO:0007669"/>
    <property type="project" value="InterPro"/>
</dbReference>
<organism evidence="8 9">
    <name type="scientific">Aquabacterium lacunae</name>
    <dbReference type="NCBI Taxonomy" id="2528630"/>
    <lineage>
        <taxon>Bacteria</taxon>
        <taxon>Pseudomonadati</taxon>
        <taxon>Pseudomonadota</taxon>
        <taxon>Betaproteobacteria</taxon>
        <taxon>Burkholderiales</taxon>
        <taxon>Aquabacterium</taxon>
    </lineage>
</organism>
<dbReference type="Pfam" id="PF00155">
    <property type="entry name" value="Aminotran_1_2"/>
    <property type="match status" value="1"/>
</dbReference>
<dbReference type="SUPFAM" id="SSF53383">
    <property type="entry name" value="PLP-dependent transferases"/>
    <property type="match status" value="1"/>
</dbReference>
<comment type="caution">
    <text evidence="8">The sequence shown here is derived from an EMBL/GenBank/DDBJ whole genome shotgun (WGS) entry which is preliminary data.</text>
</comment>
<keyword evidence="5" id="KW-0663">Pyridoxal phosphate</keyword>
<evidence type="ECO:0000259" key="7">
    <source>
        <dbReference type="Pfam" id="PF00155"/>
    </source>
</evidence>
<dbReference type="CDD" id="cd00609">
    <property type="entry name" value="AAT_like"/>
    <property type="match status" value="1"/>
</dbReference>
<evidence type="ECO:0000256" key="6">
    <source>
        <dbReference type="RuleBase" id="RU000481"/>
    </source>
</evidence>
<keyword evidence="4 6" id="KW-0808">Transferase</keyword>
<dbReference type="PANTHER" id="PTHR46383">
    <property type="entry name" value="ASPARTATE AMINOTRANSFERASE"/>
    <property type="match status" value="1"/>
</dbReference>
<evidence type="ECO:0000313" key="8">
    <source>
        <dbReference type="EMBL" id="TBO27857.1"/>
    </source>
</evidence>
<comment type="cofactor">
    <cofactor evidence="1 6">
        <name>pyridoxal 5'-phosphate</name>
        <dbReference type="ChEBI" id="CHEBI:597326"/>
    </cofactor>
</comment>
<dbReference type="EC" id="2.6.1.-" evidence="6"/>
<keyword evidence="9" id="KW-1185">Reference proteome</keyword>